<evidence type="ECO:0000256" key="10">
    <source>
        <dbReference type="PIRSR" id="PIRSR000429-1"/>
    </source>
</evidence>
<accession>A0AAU7UBG7</accession>
<comment type="pathway">
    <text evidence="2">Lipid metabolism.</text>
</comment>
<comment type="subcellular location">
    <subcellularLocation>
        <location evidence="1">Peroxisome</location>
    </subcellularLocation>
</comment>
<dbReference type="CDD" id="cd00751">
    <property type="entry name" value="thiolase"/>
    <property type="match status" value="1"/>
</dbReference>
<dbReference type="GO" id="GO:0005737">
    <property type="term" value="C:cytoplasm"/>
    <property type="evidence" value="ECO:0007669"/>
    <property type="project" value="UniProtKB-ARBA"/>
</dbReference>
<comment type="similarity">
    <text evidence="3 11">Belongs to the thiolase-like superfamily. Thiolase family.</text>
</comment>
<reference evidence="14" key="1">
    <citation type="submission" date="2024-06" db="EMBL/GenBank/DDBJ databases">
        <title>Draft Genome Sequence of Deinococcus sonorensis Type Strain KR-87, a Biofilm Producing Representative of the Genus Deinococcus.</title>
        <authorList>
            <person name="Boren L.S."/>
            <person name="Grosso R.A."/>
            <person name="Hugenberg-Cox A.N."/>
            <person name="Hill J.T.E."/>
            <person name="Albert C.M."/>
            <person name="Tuohy J.M."/>
        </authorList>
    </citation>
    <scope>NUCLEOTIDE SEQUENCE</scope>
    <source>
        <strain evidence="14">KR-87</strain>
    </source>
</reference>
<evidence type="ECO:0000256" key="11">
    <source>
        <dbReference type="RuleBase" id="RU003557"/>
    </source>
</evidence>
<dbReference type="FunFam" id="3.40.47.10:FF:000010">
    <property type="entry name" value="Acetyl-CoA acetyltransferase (Thiolase)"/>
    <property type="match status" value="1"/>
</dbReference>
<evidence type="ECO:0000259" key="12">
    <source>
        <dbReference type="Pfam" id="PF00108"/>
    </source>
</evidence>
<dbReference type="GO" id="GO:0010124">
    <property type="term" value="P:phenylacetate catabolic process"/>
    <property type="evidence" value="ECO:0007669"/>
    <property type="project" value="TreeGrafter"/>
</dbReference>
<feature type="active site" description="Acyl-thioester intermediate" evidence="10">
    <location>
        <position position="90"/>
    </location>
</feature>
<keyword evidence="7" id="KW-0443">Lipid metabolism</keyword>
<dbReference type="PANTHER" id="PTHR43853">
    <property type="entry name" value="3-KETOACYL-COA THIOLASE, PEROXISOMAL"/>
    <property type="match status" value="1"/>
</dbReference>
<evidence type="ECO:0000313" key="14">
    <source>
        <dbReference type="EMBL" id="XBV85890.1"/>
    </source>
</evidence>
<evidence type="ECO:0000256" key="4">
    <source>
        <dbReference type="ARBA" id="ARBA00022679"/>
    </source>
</evidence>
<evidence type="ECO:0000256" key="9">
    <source>
        <dbReference type="ARBA" id="ARBA00023315"/>
    </source>
</evidence>
<dbReference type="KEGG" id="dsc:ABOD76_06175"/>
<evidence type="ECO:0000256" key="2">
    <source>
        <dbReference type="ARBA" id="ARBA00005189"/>
    </source>
</evidence>
<keyword evidence="4 11" id="KW-0808">Transferase</keyword>
<dbReference type="PROSITE" id="PS00737">
    <property type="entry name" value="THIOLASE_2"/>
    <property type="match status" value="1"/>
</dbReference>
<feature type="active site" description="Proton acceptor" evidence="10">
    <location>
        <position position="349"/>
    </location>
</feature>
<proteinExistence type="inferred from homology"/>
<dbReference type="InterPro" id="IPR020613">
    <property type="entry name" value="Thiolase_CS"/>
</dbReference>
<evidence type="ECO:0000259" key="13">
    <source>
        <dbReference type="Pfam" id="PF02803"/>
    </source>
</evidence>
<evidence type="ECO:0000256" key="6">
    <source>
        <dbReference type="ARBA" id="ARBA00022946"/>
    </source>
</evidence>
<keyword evidence="5" id="KW-0276">Fatty acid metabolism</keyword>
<dbReference type="InterPro" id="IPR020617">
    <property type="entry name" value="Thiolase_C"/>
</dbReference>
<dbReference type="RefSeq" id="WP_350243934.1">
    <property type="nucleotide sequence ID" value="NZ_CP158299.1"/>
</dbReference>
<gene>
    <name evidence="14" type="ORF">ABOD76_06175</name>
</gene>
<dbReference type="NCBIfam" id="TIGR01930">
    <property type="entry name" value="AcCoA-C-Actrans"/>
    <property type="match status" value="1"/>
</dbReference>
<dbReference type="InterPro" id="IPR020615">
    <property type="entry name" value="Thiolase_acyl_enz_int_AS"/>
</dbReference>
<dbReference type="NCBIfam" id="NF005494">
    <property type="entry name" value="PRK07108.1"/>
    <property type="match status" value="1"/>
</dbReference>
<feature type="domain" description="Thiolase N-terminal" evidence="12">
    <location>
        <begin position="5"/>
        <end position="262"/>
    </location>
</feature>
<organism evidence="14">
    <name type="scientific">Deinococcus sonorensis KR-87</name>
    <dbReference type="NCBI Taxonomy" id="694439"/>
    <lineage>
        <taxon>Bacteria</taxon>
        <taxon>Thermotogati</taxon>
        <taxon>Deinococcota</taxon>
        <taxon>Deinococci</taxon>
        <taxon>Deinococcales</taxon>
        <taxon>Deinococcaceae</taxon>
        <taxon>Deinococcus</taxon>
    </lineage>
</organism>
<sequence length="393" mass="41703">MPEAVIVSTARTPIGKAYRGYLNDTHGSDMGAHAVMHAVQRAGVDPSEVEDIIFGAGNPEGATGSNIARQIALRSGFPVTVAGVTVNRFCSSGLQTIAMAAHSVRAGEGEVIVAGGLESISLTQNEHANQYRLRGEWLMQHKPEIYMPMLQTAEVVARRYNIGREAQDEYALMSQQRTAAAQQAGLFEHEIVPYTATMKVQDKATGQISDREVTLKLDEGNRPDTTLEGLSKLKPVIEGGTITAGNASQLSDGAAAVVVMSDDVARERGLQPLGIFKGFAVAGCEPDEMGIGPVFAVPKLLKRHGLSVGDIGLWELNEAFAVQGIYCRDRLGIDPEIYNVDGGSISVGHPYGMSGARLTGHALLEGKRRGVKYVVVTMCVGGGMGAAGLFEVL</sequence>
<dbReference type="PANTHER" id="PTHR43853:SF8">
    <property type="entry name" value="3-KETOACYL-COA THIOLASE, PEROXISOMAL"/>
    <property type="match status" value="1"/>
</dbReference>
<keyword evidence="9 11" id="KW-0012">Acyltransferase</keyword>
<dbReference type="SUPFAM" id="SSF53901">
    <property type="entry name" value="Thiolase-like"/>
    <property type="match status" value="2"/>
</dbReference>
<dbReference type="InterPro" id="IPR016039">
    <property type="entry name" value="Thiolase-like"/>
</dbReference>
<dbReference type="GO" id="GO:0003988">
    <property type="term" value="F:acetyl-CoA C-acyltransferase activity"/>
    <property type="evidence" value="ECO:0007669"/>
    <property type="project" value="UniProtKB-EC"/>
</dbReference>
<dbReference type="Pfam" id="PF00108">
    <property type="entry name" value="Thiolase_N"/>
    <property type="match status" value="1"/>
</dbReference>
<keyword evidence="8" id="KW-0576">Peroxisome</keyword>
<evidence type="ECO:0000256" key="3">
    <source>
        <dbReference type="ARBA" id="ARBA00010982"/>
    </source>
</evidence>
<dbReference type="GO" id="GO:0006635">
    <property type="term" value="P:fatty acid beta-oxidation"/>
    <property type="evidence" value="ECO:0007669"/>
    <property type="project" value="TreeGrafter"/>
</dbReference>
<keyword evidence="6" id="KW-0809">Transit peptide</keyword>
<evidence type="ECO:0000256" key="8">
    <source>
        <dbReference type="ARBA" id="ARBA00023140"/>
    </source>
</evidence>
<evidence type="ECO:0000256" key="5">
    <source>
        <dbReference type="ARBA" id="ARBA00022832"/>
    </source>
</evidence>
<feature type="domain" description="Thiolase C-terminal" evidence="13">
    <location>
        <begin position="271"/>
        <end position="391"/>
    </location>
</feature>
<dbReference type="EC" id="2.3.1.16" evidence="14"/>
<dbReference type="AlphaFoldDB" id="A0AAU7UBG7"/>
<dbReference type="InterPro" id="IPR050215">
    <property type="entry name" value="Thiolase-like_sf_Thiolase"/>
</dbReference>
<dbReference type="PIRSF" id="PIRSF000429">
    <property type="entry name" value="Ac-CoA_Ac_transf"/>
    <property type="match status" value="1"/>
</dbReference>
<dbReference type="InterPro" id="IPR020616">
    <property type="entry name" value="Thiolase_N"/>
</dbReference>
<dbReference type="Pfam" id="PF02803">
    <property type="entry name" value="Thiolase_C"/>
    <property type="match status" value="1"/>
</dbReference>
<dbReference type="Gene3D" id="3.40.47.10">
    <property type="match status" value="1"/>
</dbReference>
<dbReference type="EMBL" id="CP158299">
    <property type="protein sequence ID" value="XBV85890.1"/>
    <property type="molecule type" value="Genomic_DNA"/>
</dbReference>
<evidence type="ECO:0000256" key="7">
    <source>
        <dbReference type="ARBA" id="ARBA00023098"/>
    </source>
</evidence>
<evidence type="ECO:0000256" key="1">
    <source>
        <dbReference type="ARBA" id="ARBA00004275"/>
    </source>
</evidence>
<feature type="active site" description="Proton acceptor" evidence="10">
    <location>
        <position position="379"/>
    </location>
</feature>
<dbReference type="PROSITE" id="PS00098">
    <property type="entry name" value="THIOLASE_1"/>
    <property type="match status" value="1"/>
</dbReference>
<protein>
    <submittedName>
        <fullName evidence="14">Acetyl-CoA C-acyltransferase</fullName>
        <ecNumber evidence="14">2.3.1.16</ecNumber>
    </submittedName>
</protein>
<dbReference type="InterPro" id="IPR002155">
    <property type="entry name" value="Thiolase"/>
</dbReference>
<name>A0AAU7UBG7_9DEIO</name>